<dbReference type="SUPFAM" id="SSF88713">
    <property type="entry name" value="Glycoside hydrolase/deacetylase"/>
    <property type="match status" value="1"/>
</dbReference>
<dbReference type="NCBIfam" id="NF011177">
    <property type="entry name" value="PRK14582.1"/>
    <property type="match status" value="1"/>
</dbReference>
<evidence type="ECO:0000256" key="1">
    <source>
        <dbReference type="ARBA" id="ARBA00022729"/>
    </source>
</evidence>
<dbReference type="PROSITE" id="PS51257">
    <property type="entry name" value="PROKAR_LIPOPROTEIN"/>
    <property type="match status" value="1"/>
</dbReference>
<keyword evidence="1" id="KW-0732">Signal</keyword>
<protein>
    <submittedName>
        <fullName evidence="3">Poly-beta-1,6-N-acetyl-D-glucosamine N-deacetylase PgaB</fullName>
    </submittedName>
</protein>
<dbReference type="PROSITE" id="PS51677">
    <property type="entry name" value="NODB"/>
    <property type="match status" value="1"/>
</dbReference>
<dbReference type="PANTHER" id="PTHR34216:SF7">
    <property type="entry name" value="POLY-BETA-1,6-N-ACETYL-D-GLUCOSAMINE N-DEACETYLASE"/>
    <property type="match status" value="1"/>
</dbReference>
<name>A0A4P7L8B4_9BURK</name>
<dbReference type="STRING" id="1349762.GCA_001592245_02722"/>
<dbReference type="GO" id="GO:0043708">
    <property type="term" value="P:cell adhesion involved in biofilm formation"/>
    <property type="evidence" value="ECO:0007669"/>
    <property type="project" value="InterPro"/>
</dbReference>
<dbReference type="Gene3D" id="3.20.20.80">
    <property type="entry name" value="Glycosidases"/>
    <property type="match status" value="1"/>
</dbReference>
<dbReference type="AlphaFoldDB" id="A0A4P7L8B4"/>
<dbReference type="InterPro" id="IPR002509">
    <property type="entry name" value="NODB_dom"/>
</dbReference>
<dbReference type="GO" id="GO:0016810">
    <property type="term" value="F:hydrolase activity, acting on carbon-nitrogen (but not peptide) bonds"/>
    <property type="evidence" value="ECO:0007669"/>
    <property type="project" value="InterPro"/>
</dbReference>
<dbReference type="InterPro" id="IPR011330">
    <property type="entry name" value="Glyco_hydro/deAcase_b/a-brl"/>
</dbReference>
<gene>
    <name evidence="3" type="primary">pgaB</name>
    <name evidence="3" type="ORF">E0W60_01615</name>
</gene>
<feature type="domain" description="NodB homology" evidence="2">
    <location>
        <begin position="117"/>
        <end position="357"/>
    </location>
</feature>
<evidence type="ECO:0000313" key="3">
    <source>
        <dbReference type="EMBL" id="QBY49949.1"/>
    </source>
</evidence>
<dbReference type="GO" id="GO:0005975">
    <property type="term" value="P:carbohydrate metabolic process"/>
    <property type="evidence" value="ECO:0007669"/>
    <property type="project" value="InterPro"/>
</dbReference>
<proteinExistence type="predicted"/>
<dbReference type="Proteomes" id="UP000295294">
    <property type="component" value="Chromosome 1"/>
</dbReference>
<dbReference type="NCBIfam" id="TIGR03938">
    <property type="entry name" value="deacetyl_PgaB"/>
    <property type="match status" value="1"/>
</dbReference>
<dbReference type="EMBL" id="CP038634">
    <property type="protein sequence ID" value="QBY49949.1"/>
    <property type="molecule type" value="Genomic_DNA"/>
</dbReference>
<dbReference type="Pfam" id="PF01522">
    <property type="entry name" value="Polysacc_deac_1"/>
    <property type="match status" value="1"/>
</dbReference>
<evidence type="ECO:0000259" key="2">
    <source>
        <dbReference type="PROSITE" id="PS51677"/>
    </source>
</evidence>
<dbReference type="InterPro" id="IPR051398">
    <property type="entry name" value="Polysacch_Deacetylase"/>
</dbReference>
<dbReference type="KEGG" id="cox:E0W60_01615"/>
<dbReference type="PANTHER" id="PTHR34216">
    <property type="match status" value="1"/>
</dbReference>
<dbReference type="Pfam" id="PF14883">
    <property type="entry name" value="GHL13"/>
    <property type="match status" value="1"/>
</dbReference>
<sequence length="683" mass="76529">MLTRTPAMTRFPLSAWRRLFWLLLAACLLAGCAKDIPVFTPPAQRPLAAAEQPWPGNHLVVLAYHDVEDRDPDQAYLSVRTDHLIGQLAWLRENGYQAVSVDQVLAARRGGKPLPARAVLLTFDDGYRSFHARVLPILKAYRWPAVLAPVGAWLDTPAGQPVDFGGTPTARDRLLTWQQLREISASGLVEIGAHTDALHYGINANPQGNTEPAAAVRAFDAGTGRYETDATYAARVRTDMQRITKKVHAVTGKPVRVWVWPYGAEGGTALRIVGENGYEMALTLEDGLASVDKLMSGPRMLVTGDPGVPGFAQSVATMEEPSAMRVAHVDLDYVYDPDPAQLDRNLDRLVQRIYDLKINTVFLQAFSDEDGSGLVRSVYFPNRWLPMRADLFNRVAWQLGNRAKVKVYAWMPVLSFDMDPSLPRVTRWDPATNRAGVDAKQYRRLSPFDPVARQRIAEVYEDLARHAFFQGLLFHDDATLSDFEDASAPALAAYRKAGLPDNIAALRADPETVQRWTRMKSRALVDFTQELTQRVRAIRGPAIKTARNIFAMPILQPDSEAWFAQNLDDFLAAYDWTAPMAMPYMEQVPRGHEHQWLDRIVDAVAQRPGALRRTVFELQARDWRKPEGGVAGAVDSKVLAGWMQRLQRRGARSFGYYPDDFLNNQPRLDLIRPALSNAWYPAP</sequence>
<dbReference type="OrthoDB" id="9814639at2"/>
<reference evidence="3 4" key="1">
    <citation type="submission" date="2019-03" db="EMBL/GenBank/DDBJ databases">
        <title>Efficiently degradation of phenoxyalkanoic acid herbicides by Cupriavidus oxalaticus strain X32.</title>
        <authorList>
            <person name="Sheng X."/>
        </authorList>
    </citation>
    <scope>NUCLEOTIDE SEQUENCE [LARGE SCALE GENOMIC DNA]</scope>
    <source>
        <strain evidence="3 4">X32</strain>
    </source>
</reference>
<accession>A0A4P7L8B4</accession>
<dbReference type="InterPro" id="IPR032772">
    <property type="entry name" value="PGA_deacetylase_PgaB_C"/>
</dbReference>
<evidence type="ECO:0000313" key="4">
    <source>
        <dbReference type="Proteomes" id="UP000295294"/>
    </source>
</evidence>
<dbReference type="InterPro" id="IPR023854">
    <property type="entry name" value="PGA_deacetylase_PgaB"/>
</dbReference>
<organism evidence="3 4">
    <name type="scientific">Cupriavidus oxalaticus</name>
    <dbReference type="NCBI Taxonomy" id="96344"/>
    <lineage>
        <taxon>Bacteria</taxon>
        <taxon>Pseudomonadati</taxon>
        <taxon>Pseudomonadota</taxon>
        <taxon>Betaproteobacteria</taxon>
        <taxon>Burkholderiales</taxon>
        <taxon>Burkholderiaceae</taxon>
        <taxon>Cupriavidus</taxon>
    </lineage>
</organism>
<dbReference type="Gene3D" id="3.20.20.370">
    <property type="entry name" value="Glycoside hydrolase/deacetylase"/>
    <property type="match status" value="1"/>
</dbReference>